<dbReference type="Proteomes" id="UP000559256">
    <property type="component" value="Unassembled WGS sequence"/>
</dbReference>
<dbReference type="EMBL" id="JAACJM010000079">
    <property type="protein sequence ID" value="KAF5349791.1"/>
    <property type="molecule type" value="Genomic_DNA"/>
</dbReference>
<dbReference type="OrthoDB" id="3226064at2759"/>
<keyword evidence="3" id="KW-1185">Reference proteome</keyword>
<feature type="compositionally biased region" description="Low complexity" evidence="1">
    <location>
        <begin position="445"/>
        <end position="463"/>
    </location>
</feature>
<gene>
    <name evidence="2" type="ORF">D9758_010186</name>
</gene>
<accession>A0A8H5CXE3</accession>
<sequence>MRLSTGSTPEIGAGTLANIATIDTVVEESFPLFPSNPTIFGTFIVVFSVSWLVFCRQYPCLTVGALEKLVRQNEELFKELKEVYQGHPDATKLMERLLRDIIYDTTDNHLWREIYLTTFDDPRPLSDRLHTPLVGRTVVETDSDLFVFDWKARYQERVQSWRLLRKGIFAENGSHFDPDFLQSSFDAVISAIDTASIQISSVSEEVSLKEFLESVSSKNTSSPISLNIAWITECLSTGFPPTLVHKLIEETPIKGEAPRLSLYKQLILQPNWDYSNAGKAFHKLVFHTGFRALDPFISDESSSLHSLHPASEFRNLLENTEGTLTVEKQRSLARAAARRRVYHLPYLSADRCWGPFLLLRTESEDTSSCSNGKRGPGHNRPLPALDIEEFLAGEDLEDVFGPENSTDFVREILDDFRLFFQELEGSIARQTLEEAGDEEDTSQHGTLLRSTSSSLASGSGSTSQDTDPYAEAHADPLNITDDDEYTSLNSDTDTDSQTSPIHTHSETPLPGFLHPLKTSSYPMYPDYPHLLQPDYVFLSAARTIVHLNLLERFHTNAEEPVWPWFTNEDAVHALRVLLDNLNGLEGLDGLRMGSAPGFWDGVNGQERRRGWGLVDENESGGEKGADDQSSNADKDEKATWYEEIGIDLEAERKWAKTKNPELQLSDDGWDWAGAQGKWIRAACWMDYRDLLFLNLRASKPQTQSPNTAEDIQETCIVFPMDIAVIGYSRVQAPPALPAATSSNTSPSQNEEKGKGKAKADDLVDNDTDTPVPGNTSTTQQPYNPLVYTLPIIHITGKYSGSQHVIRVARGTVRMIGDGAVRWSLIDISGQVTSDHDPGREEWVTEAVQLGGIGSALGIAGMWTGAMHEKGDPLGPTWAWKIA</sequence>
<evidence type="ECO:0000256" key="1">
    <source>
        <dbReference type="SAM" id="MobiDB-lite"/>
    </source>
</evidence>
<evidence type="ECO:0000313" key="3">
    <source>
        <dbReference type="Proteomes" id="UP000559256"/>
    </source>
</evidence>
<feature type="region of interest" description="Disordered" evidence="1">
    <location>
        <begin position="432"/>
        <end position="511"/>
    </location>
</feature>
<proteinExistence type="predicted"/>
<reference evidence="2 3" key="1">
    <citation type="journal article" date="2020" name="ISME J.">
        <title>Uncovering the hidden diversity of litter-decomposition mechanisms in mushroom-forming fungi.</title>
        <authorList>
            <person name="Floudas D."/>
            <person name="Bentzer J."/>
            <person name="Ahren D."/>
            <person name="Johansson T."/>
            <person name="Persson P."/>
            <person name="Tunlid A."/>
        </authorList>
    </citation>
    <scope>NUCLEOTIDE SEQUENCE [LARGE SCALE GENOMIC DNA]</scope>
    <source>
        <strain evidence="2 3">CBS 291.85</strain>
    </source>
</reference>
<evidence type="ECO:0000313" key="2">
    <source>
        <dbReference type="EMBL" id="KAF5349791.1"/>
    </source>
</evidence>
<dbReference type="AlphaFoldDB" id="A0A8H5CXE3"/>
<organism evidence="2 3">
    <name type="scientific">Tetrapyrgos nigripes</name>
    <dbReference type="NCBI Taxonomy" id="182062"/>
    <lineage>
        <taxon>Eukaryota</taxon>
        <taxon>Fungi</taxon>
        <taxon>Dikarya</taxon>
        <taxon>Basidiomycota</taxon>
        <taxon>Agaricomycotina</taxon>
        <taxon>Agaricomycetes</taxon>
        <taxon>Agaricomycetidae</taxon>
        <taxon>Agaricales</taxon>
        <taxon>Marasmiineae</taxon>
        <taxon>Marasmiaceae</taxon>
        <taxon>Tetrapyrgos</taxon>
    </lineage>
</organism>
<name>A0A8H5CXE3_9AGAR</name>
<feature type="compositionally biased region" description="Basic and acidic residues" evidence="1">
    <location>
        <begin position="749"/>
        <end position="761"/>
    </location>
</feature>
<feature type="compositionally biased region" description="Polar residues" evidence="1">
    <location>
        <begin position="486"/>
        <end position="502"/>
    </location>
</feature>
<feature type="compositionally biased region" description="Basic and acidic residues" evidence="1">
    <location>
        <begin position="620"/>
        <end position="636"/>
    </location>
</feature>
<feature type="region of interest" description="Disordered" evidence="1">
    <location>
        <begin position="612"/>
        <end position="636"/>
    </location>
</feature>
<feature type="region of interest" description="Disordered" evidence="1">
    <location>
        <begin position="736"/>
        <end position="780"/>
    </location>
</feature>
<protein>
    <submittedName>
        <fullName evidence="2">Uncharacterized protein</fullName>
    </submittedName>
</protein>
<comment type="caution">
    <text evidence="2">The sequence shown here is derived from an EMBL/GenBank/DDBJ whole genome shotgun (WGS) entry which is preliminary data.</text>
</comment>
<feature type="compositionally biased region" description="Polar residues" evidence="1">
    <location>
        <begin position="739"/>
        <end position="748"/>
    </location>
</feature>